<dbReference type="InterPro" id="IPR056584">
    <property type="entry name" value="EF-hand_15"/>
</dbReference>
<dbReference type="SUPFAM" id="SSF51695">
    <property type="entry name" value="PLC-like phosphodiesterases"/>
    <property type="match status" value="2"/>
</dbReference>
<dbReference type="InterPro" id="IPR001711">
    <property type="entry name" value="PLipase_C_Pinositol-sp_Y"/>
</dbReference>
<keyword evidence="5" id="KW-1185">Reference proteome</keyword>
<dbReference type="EMBL" id="DS995707">
    <property type="protein sequence ID" value="EEQ34742.1"/>
    <property type="molecule type" value="Genomic_DNA"/>
</dbReference>
<keyword evidence="1" id="KW-0443">Lipid metabolism</keyword>
<dbReference type="OMA" id="ALNWQSC"/>
<dbReference type="Pfam" id="PF23617">
    <property type="entry name" value="EF-hand_15"/>
    <property type="match status" value="1"/>
</dbReference>
<comment type="catalytic activity">
    <reaction evidence="1">
        <text>a 1,2-diacyl-sn-glycero-3-phospho-(1D-myo-inositol-4,5-bisphosphate) + H2O = 1D-myo-inositol 1,4,5-trisphosphate + a 1,2-diacyl-sn-glycerol + H(+)</text>
        <dbReference type="Rhea" id="RHEA:33179"/>
        <dbReference type="ChEBI" id="CHEBI:15377"/>
        <dbReference type="ChEBI" id="CHEBI:15378"/>
        <dbReference type="ChEBI" id="CHEBI:17815"/>
        <dbReference type="ChEBI" id="CHEBI:58456"/>
        <dbReference type="ChEBI" id="CHEBI:203600"/>
        <dbReference type="EC" id="3.1.4.11"/>
    </reaction>
</comment>
<protein>
    <recommendedName>
        <fullName evidence="1">Phosphoinositide phospholipase C</fullName>
        <ecNumber evidence="1">3.1.4.11</ecNumber>
    </recommendedName>
</protein>
<dbReference type="PANTHER" id="PTHR10336">
    <property type="entry name" value="PHOSPHOINOSITIDE-SPECIFIC PHOSPHOLIPASE C FAMILY PROTEIN"/>
    <property type="match status" value="1"/>
</dbReference>
<dbReference type="GO" id="GO:0016042">
    <property type="term" value="P:lipid catabolic process"/>
    <property type="evidence" value="ECO:0007669"/>
    <property type="project" value="UniProtKB-KW"/>
</dbReference>
<dbReference type="eggNOG" id="KOG0169">
    <property type="taxonomic scope" value="Eukaryota"/>
</dbReference>
<dbReference type="GO" id="GO:0048015">
    <property type="term" value="P:phosphatidylinositol-mediated signaling"/>
    <property type="evidence" value="ECO:0007669"/>
    <property type="project" value="TreeGrafter"/>
</dbReference>
<dbReference type="Proteomes" id="UP000002035">
    <property type="component" value="Unassembled WGS sequence"/>
</dbReference>
<keyword evidence="1" id="KW-0378">Hydrolase</keyword>
<dbReference type="EC" id="3.1.4.11" evidence="1"/>
<evidence type="ECO:0000259" key="3">
    <source>
        <dbReference type="PROSITE" id="PS50008"/>
    </source>
</evidence>
<dbReference type="SMART" id="SM00149">
    <property type="entry name" value="PLCYc"/>
    <property type="match status" value="1"/>
</dbReference>
<evidence type="ECO:0000256" key="2">
    <source>
        <dbReference type="SAM" id="MobiDB-lite"/>
    </source>
</evidence>
<dbReference type="SMART" id="SM00148">
    <property type="entry name" value="PLCXc"/>
    <property type="match status" value="1"/>
</dbReference>
<dbReference type="Gene3D" id="3.20.20.190">
    <property type="entry name" value="Phosphatidylinositol (PI) phosphodiesterase"/>
    <property type="match status" value="1"/>
</dbReference>
<feature type="domain" description="PI-PLC Y-box" evidence="3">
    <location>
        <begin position="434"/>
        <end position="547"/>
    </location>
</feature>
<evidence type="ECO:0000313" key="5">
    <source>
        <dbReference type="Proteomes" id="UP000002035"/>
    </source>
</evidence>
<dbReference type="OrthoDB" id="269822at2759"/>
<sequence length="724" mass="80792">MASPTSSLPTTLSTYKVQSFNPAVLSHLKRIYESLRSQDQTRTGQDGATISPSAYFLQTIQQDRHCKDSQALSDQQHDVLNSLSSFLEYMSTATAMPQFSDTEAYEEDLSFPMPNYFINSSHNTYLTGNQLYSESSTEVYKNRLNMVHAAHPPPHLIPVCGEMYVRACGSNTQHGMFCPSSSWQGIYYFSHIAILGLGGKFKVLLRLCLEIDVWDGELDSSSSESGDPSDDDHKRVHKKSHGKFRKEGVGRFSLSSLSGRFDKLSNWSTPDAAPARVAAADAIRPEPRVFHGHTLTKEVTFRDVCYTIRDNAFVTSDLPVIVSLEVHASHEQQEVMVEIMTEAWKGLLVEFTPEMDALLAKGDLSHLSSPASLKNKILIKVKWISPTNEGTPPAEGSIEVVDFRTVGNEDRAQDKVRAGSMPTKTKPQKIIQSLSRLGIFTRGYTFNNFSQPEAKIPHHIFSLSEAAVKAAHEKERQALFDHNKEFMMRTYPSGMRVDSSNLDPSFAWRQGIQVVALNWQSCDKGMMLNKGMFAGSGGWVLKPPEYRGSTGCSSSTSSSRQDQVATAVNEGCRKGVQVSMSVRRRVTLSIEIYAGQNIMAGDGKSNPKSFHPYVACHLHVERPKDSIHATSKDYDSSDPNYKCQTKSCSGADPDFGGQILQFPSAPGILEELSFVRLVTFQPIILFPFRLAYYNKQRRIARREHFDMSTSPHVYMISFYGGITW</sequence>
<dbReference type="Gene3D" id="2.60.40.150">
    <property type="entry name" value="C2 domain"/>
    <property type="match status" value="1"/>
</dbReference>
<accession>C5FYZ4</accession>
<organism evidence="4 5">
    <name type="scientific">Arthroderma otae (strain ATCC MYA-4605 / CBS 113480)</name>
    <name type="common">Microsporum canis</name>
    <dbReference type="NCBI Taxonomy" id="554155"/>
    <lineage>
        <taxon>Eukaryota</taxon>
        <taxon>Fungi</taxon>
        <taxon>Dikarya</taxon>
        <taxon>Ascomycota</taxon>
        <taxon>Pezizomycotina</taxon>
        <taxon>Eurotiomycetes</taxon>
        <taxon>Eurotiomycetidae</taxon>
        <taxon>Onygenales</taxon>
        <taxon>Arthrodermataceae</taxon>
        <taxon>Microsporum</taxon>
    </lineage>
</organism>
<dbReference type="InterPro" id="IPR000909">
    <property type="entry name" value="PLipase_C_PInositol-sp_X_dom"/>
</dbReference>
<dbReference type="AlphaFoldDB" id="C5FYZ4"/>
<dbReference type="HOGENOM" id="CLU_002738_3_0_1"/>
<dbReference type="GeneID" id="9225177"/>
<dbReference type="PROSITE" id="PS50007">
    <property type="entry name" value="PIPLC_X_DOMAIN"/>
    <property type="match status" value="1"/>
</dbReference>
<dbReference type="PRINTS" id="PR00390">
    <property type="entry name" value="PHPHLIPASEC"/>
</dbReference>
<dbReference type="VEuPathDB" id="FungiDB:MCYG_07561"/>
<dbReference type="InterPro" id="IPR035892">
    <property type="entry name" value="C2_domain_sf"/>
</dbReference>
<dbReference type="RefSeq" id="XP_002843778.1">
    <property type="nucleotide sequence ID" value="XM_002843732.1"/>
</dbReference>
<dbReference type="STRING" id="554155.C5FYZ4"/>
<gene>
    <name evidence="4" type="ORF">MCYG_07561</name>
</gene>
<dbReference type="InterPro" id="IPR001192">
    <property type="entry name" value="PI-PLC_fam"/>
</dbReference>
<dbReference type="PANTHER" id="PTHR10336:SF82">
    <property type="entry name" value="PHOSPHOINOSITIDE PHOSPHOLIPASE C"/>
    <property type="match status" value="1"/>
</dbReference>
<dbReference type="Pfam" id="PF00387">
    <property type="entry name" value="PI-PLC-Y"/>
    <property type="match status" value="1"/>
</dbReference>
<dbReference type="GO" id="GO:0051209">
    <property type="term" value="P:release of sequestered calcium ion into cytosol"/>
    <property type="evidence" value="ECO:0007669"/>
    <property type="project" value="TreeGrafter"/>
</dbReference>
<proteinExistence type="predicted"/>
<name>C5FYZ4_ARTOC</name>
<reference evidence="5" key="1">
    <citation type="journal article" date="2012" name="MBio">
        <title>Comparative genome analysis of Trichophyton rubrum and related dermatophytes reveals candidate genes involved in infection.</title>
        <authorList>
            <person name="Martinez D.A."/>
            <person name="Oliver B.G."/>
            <person name="Graeser Y."/>
            <person name="Goldberg J.M."/>
            <person name="Li W."/>
            <person name="Martinez-Rossi N.M."/>
            <person name="Monod M."/>
            <person name="Shelest E."/>
            <person name="Barton R.C."/>
            <person name="Birch E."/>
            <person name="Brakhage A.A."/>
            <person name="Chen Z."/>
            <person name="Gurr S.J."/>
            <person name="Heiman D."/>
            <person name="Heitman J."/>
            <person name="Kosti I."/>
            <person name="Rossi A."/>
            <person name="Saif S."/>
            <person name="Samalova M."/>
            <person name="Saunders C.W."/>
            <person name="Shea T."/>
            <person name="Summerbell R.C."/>
            <person name="Xu J."/>
            <person name="Young S."/>
            <person name="Zeng Q."/>
            <person name="Birren B.W."/>
            <person name="Cuomo C.A."/>
            <person name="White T.C."/>
        </authorList>
    </citation>
    <scope>NUCLEOTIDE SEQUENCE [LARGE SCALE GENOMIC DNA]</scope>
    <source>
        <strain evidence="5">ATCC MYA-4605 / CBS 113480</strain>
    </source>
</reference>
<dbReference type="Pfam" id="PF00388">
    <property type="entry name" value="PI-PLC-X"/>
    <property type="match status" value="2"/>
</dbReference>
<dbReference type="PROSITE" id="PS50008">
    <property type="entry name" value="PIPLC_Y_DOMAIN"/>
    <property type="match status" value="1"/>
</dbReference>
<feature type="region of interest" description="Disordered" evidence="2">
    <location>
        <begin position="219"/>
        <end position="242"/>
    </location>
</feature>
<keyword evidence="1" id="KW-0442">Lipid degradation</keyword>
<evidence type="ECO:0000256" key="1">
    <source>
        <dbReference type="RuleBase" id="RU361133"/>
    </source>
</evidence>
<dbReference type="GO" id="GO:0004435">
    <property type="term" value="F:phosphatidylinositol-4,5-bisphosphate phospholipase C activity"/>
    <property type="evidence" value="ECO:0007669"/>
    <property type="project" value="UniProtKB-EC"/>
</dbReference>
<evidence type="ECO:0000313" key="4">
    <source>
        <dbReference type="EMBL" id="EEQ34742.1"/>
    </source>
</evidence>
<dbReference type="InterPro" id="IPR017946">
    <property type="entry name" value="PLC-like_Pdiesterase_TIM-brl"/>
</dbReference>